<name>A0A8S5RE02_9VIRU</name>
<dbReference type="EMBL" id="BK059093">
    <property type="protein sequence ID" value="DAE29196.1"/>
    <property type="molecule type" value="Genomic_DNA"/>
</dbReference>
<evidence type="ECO:0000313" key="1">
    <source>
        <dbReference type="EMBL" id="DAE29196.1"/>
    </source>
</evidence>
<reference evidence="1" key="1">
    <citation type="journal article" date="2021" name="Proc. Natl. Acad. Sci. U.S.A.">
        <title>A Catalog of Tens of Thousands of Viruses from Human Metagenomes Reveals Hidden Associations with Chronic Diseases.</title>
        <authorList>
            <person name="Tisza M.J."/>
            <person name="Buck C.B."/>
        </authorList>
    </citation>
    <scope>NUCLEOTIDE SEQUENCE</scope>
    <source>
        <strain evidence="1">Ctx9V1</strain>
    </source>
</reference>
<organism evidence="1">
    <name type="scientific">virus sp. ctx9V1</name>
    <dbReference type="NCBI Taxonomy" id="2828001"/>
    <lineage>
        <taxon>Viruses</taxon>
    </lineage>
</organism>
<proteinExistence type="predicted"/>
<accession>A0A8S5RE02</accession>
<protein>
    <submittedName>
        <fullName evidence="1">Uncharacterized protein</fullName>
    </submittedName>
</protein>
<sequence>MGVKEVDDLFFTNDEFDIQKFAKFLNDELTSRNANKNTIDAITIKVDADGSKHLNVPLAA</sequence>